<protein>
    <recommendedName>
        <fullName evidence="2">Shavenoid isoform B-like N-terminal domain-containing protein</fullName>
    </recommendedName>
</protein>
<feature type="region of interest" description="Disordered" evidence="1">
    <location>
        <begin position="921"/>
        <end position="1004"/>
    </location>
</feature>
<reference evidence="3" key="1">
    <citation type="journal article" date="2021" name="Mol. Ecol. Resour.">
        <title>Apolygus lucorum genome provides insights into omnivorousness and mesophyll feeding.</title>
        <authorList>
            <person name="Liu Y."/>
            <person name="Liu H."/>
            <person name="Wang H."/>
            <person name="Huang T."/>
            <person name="Liu B."/>
            <person name="Yang B."/>
            <person name="Yin L."/>
            <person name="Li B."/>
            <person name="Zhang Y."/>
            <person name="Zhang S."/>
            <person name="Jiang F."/>
            <person name="Zhang X."/>
            <person name="Ren Y."/>
            <person name="Wang B."/>
            <person name="Wang S."/>
            <person name="Lu Y."/>
            <person name="Wu K."/>
            <person name="Fan W."/>
            <person name="Wang G."/>
        </authorList>
    </citation>
    <scope>NUCLEOTIDE SEQUENCE</scope>
    <source>
        <strain evidence="3">12Hb</strain>
    </source>
</reference>
<accession>A0A6A4JX61</accession>
<dbReference type="AlphaFoldDB" id="A0A6A4JX61"/>
<dbReference type="GO" id="GO:0035317">
    <property type="term" value="P:imaginal disc-derived wing hair organization"/>
    <property type="evidence" value="ECO:0007669"/>
    <property type="project" value="TreeGrafter"/>
</dbReference>
<evidence type="ECO:0000313" key="3">
    <source>
        <dbReference type="EMBL" id="KAF6217199.1"/>
    </source>
</evidence>
<feature type="compositionally biased region" description="Low complexity" evidence="1">
    <location>
        <begin position="760"/>
        <end position="776"/>
    </location>
</feature>
<keyword evidence="4" id="KW-1185">Reference proteome</keyword>
<feature type="region of interest" description="Disordered" evidence="1">
    <location>
        <begin position="759"/>
        <end position="778"/>
    </location>
</feature>
<evidence type="ECO:0000313" key="4">
    <source>
        <dbReference type="Proteomes" id="UP000466442"/>
    </source>
</evidence>
<name>A0A6A4JX61_APOLU</name>
<evidence type="ECO:0000256" key="1">
    <source>
        <dbReference type="SAM" id="MobiDB-lite"/>
    </source>
</evidence>
<gene>
    <name evidence="3" type="ORF">GE061_001553</name>
</gene>
<dbReference type="Pfam" id="PF23328">
    <property type="entry name" value="Sha_B_N"/>
    <property type="match status" value="1"/>
</dbReference>
<dbReference type="Proteomes" id="UP000466442">
    <property type="component" value="Linkage Group LG1"/>
</dbReference>
<feature type="compositionally biased region" description="Basic and acidic residues" evidence="1">
    <location>
        <begin position="921"/>
        <end position="931"/>
    </location>
</feature>
<sequence length="1159" mass="129471">MPAASHALTLVTRQDPVDHFLIPGRCKAETCMMESSGTGELGGTCTCRCQPHLPVFREDLQLCVDDIHECSLAPFATGSVVQKVPYVFLPLKGQIINPSSEIVLTSISNPMCVVSSAKYLSPSGWVELKNKSETYEPPFRLYRDEGRNYLQWLGGSDLRLSMEGRLILINMMCKDGSNTNNVLLNPCVAFRVSGTPSETNKWSLGVKEVSFTTEAQSGGGGGMGSGYVAVALCSLALGLGYAAGVFWYLKRKNSKEPPPPEDGHPGVVEEGVVKNNPLLRHCQEVQPPFPPNQPESGCSDSDDCSEIFHINEEMTPKPSSPANLQVTSAMIHPRCDGFECRQDELSDIDSEGTDPSNIERHPEENVSIVETHENREDRLGIVSSQTGRRKLYFNPAYFEHELLLAPPPAAIEFLTKIREVMSIAKAKMEAKRFLPSLLGIAEEKEDEYYGESVIDCISCRSNKIKCTKGAQCEGSTMSCHNNHNPSNNENKVNSIRKWLEDVPCVKPAFVGNGHSQSSGQHEYPASIASSSRGSSKGSYLSRASTIKESAKYAENLYTNHDITPDAKGTLKPVLKLKDDHVYEPNEYQLNAYEPNQYEPNIYDQNQYEPTSNEVEDSASEIDENIYMEQRYEKFSLRSCRDESMNYECITENTCKELGIGIAKSGFSTPTEYADIRPNIIEKVNCSIVFNRNSGNEYLTVGSEPVPVGDNREDHDYEMIMVESVELNETKSLPDFPNDNHSFISEVYVQHSFRDNVYPRSDSSINSNDSTNSLLSNHAQNDDQGLLTIKVEGKTVSKEEYESDYFEPDTLDRKPAKLTIHGEPPNPADVTVDFFTDSLERQPQIALKSNGSFRNNDNILAHPHLSQKNRNVTLNKAFGSLREIFVAKNRYNQCHHRPPFSGLLGTNRTLNQVSNFRWNKERYKTLKPESRQAKRQRAPSPRNINLPPIPTEVEHHEYNNISLDLDKPPPLPARKGRKSIAPLPPVPDSAPPKRDKKQTLGIRNGSVRNSIRLFNKLPELNGDDSRQLRGRPLVTAPGSNSTTEYEFMTNENRENKKPQFYLRKTNQENGSERSSSKKIYRQGHRTEDSGYLSTDSNNSYKGGRRGEREGGGSETDDSFFDGASESGAESIATDSFSFGKHFHSSTLNHYSLHDGPTENI</sequence>
<proteinExistence type="predicted"/>
<feature type="domain" description="Shavenoid isoform B-like N-terminal" evidence="2">
    <location>
        <begin position="10"/>
        <end position="68"/>
    </location>
</feature>
<dbReference type="GO" id="GO:0005938">
    <property type="term" value="C:cell cortex"/>
    <property type="evidence" value="ECO:0007669"/>
    <property type="project" value="TreeGrafter"/>
</dbReference>
<dbReference type="EMBL" id="WIXP02000001">
    <property type="protein sequence ID" value="KAF6217199.1"/>
    <property type="molecule type" value="Genomic_DNA"/>
</dbReference>
<feature type="region of interest" description="Disordered" evidence="1">
    <location>
        <begin position="510"/>
        <end position="538"/>
    </location>
</feature>
<dbReference type="PANTHER" id="PTHR39387:SF1">
    <property type="entry name" value="SHAVENOID, ISOFORM B"/>
    <property type="match status" value="1"/>
</dbReference>
<comment type="caution">
    <text evidence="3">The sequence shown here is derived from an EMBL/GenBank/DDBJ whole genome shotgun (WGS) entry which is preliminary data.</text>
</comment>
<dbReference type="OrthoDB" id="6346242at2759"/>
<feature type="compositionally biased region" description="Polar residues" evidence="1">
    <location>
        <begin position="1090"/>
        <end position="1099"/>
    </location>
</feature>
<feature type="region of interest" description="Disordered" evidence="1">
    <location>
        <begin position="1017"/>
        <end position="1125"/>
    </location>
</feature>
<dbReference type="InterPro" id="IPR057507">
    <property type="entry name" value="Sha_B-like_N"/>
</dbReference>
<feature type="compositionally biased region" description="Low complexity" evidence="1">
    <location>
        <begin position="525"/>
        <end position="538"/>
    </location>
</feature>
<organism evidence="3 4">
    <name type="scientific">Apolygus lucorum</name>
    <name type="common">Small green plant bug</name>
    <name type="synonym">Lygocoris lucorum</name>
    <dbReference type="NCBI Taxonomy" id="248454"/>
    <lineage>
        <taxon>Eukaryota</taxon>
        <taxon>Metazoa</taxon>
        <taxon>Ecdysozoa</taxon>
        <taxon>Arthropoda</taxon>
        <taxon>Hexapoda</taxon>
        <taxon>Insecta</taxon>
        <taxon>Pterygota</taxon>
        <taxon>Neoptera</taxon>
        <taxon>Paraneoptera</taxon>
        <taxon>Hemiptera</taxon>
        <taxon>Heteroptera</taxon>
        <taxon>Panheteroptera</taxon>
        <taxon>Cimicomorpha</taxon>
        <taxon>Miridae</taxon>
        <taxon>Mirini</taxon>
        <taxon>Apolygus</taxon>
    </lineage>
</organism>
<dbReference type="PANTHER" id="PTHR39387">
    <property type="entry name" value="SHAVENOID, ISOFORM B"/>
    <property type="match status" value="1"/>
</dbReference>
<evidence type="ECO:0000259" key="2">
    <source>
        <dbReference type="Pfam" id="PF23328"/>
    </source>
</evidence>